<feature type="transmembrane region" description="Helical" evidence="6">
    <location>
        <begin position="245"/>
        <end position="267"/>
    </location>
</feature>
<feature type="transmembrane region" description="Helical" evidence="6">
    <location>
        <begin position="314"/>
        <end position="333"/>
    </location>
</feature>
<keyword evidence="9" id="KW-1185">Reference proteome</keyword>
<dbReference type="CDD" id="cd13953">
    <property type="entry name" value="7tm_classC_mGluR-like"/>
    <property type="match status" value="1"/>
</dbReference>
<evidence type="ECO:0000256" key="5">
    <source>
        <dbReference type="ARBA" id="ARBA00023180"/>
    </source>
</evidence>
<dbReference type="InterPro" id="IPR050726">
    <property type="entry name" value="mGluR"/>
</dbReference>
<reference evidence="8" key="1">
    <citation type="submission" date="2022-07" db="EMBL/GenBank/DDBJ databases">
        <authorList>
            <person name="Trinca V."/>
            <person name="Uliana J.V.C."/>
            <person name="Torres T.T."/>
            <person name="Ward R.J."/>
            <person name="Monesi N."/>
        </authorList>
    </citation>
    <scope>NUCLEOTIDE SEQUENCE</scope>
    <source>
        <strain evidence="8">HSMRA1968</strain>
        <tissue evidence="8">Whole embryos</tissue>
    </source>
</reference>
<sequence>LGMASQPARSAFSLATIAVGLYYYVAVVSSNLIDLTVNDGAIGPKFGDRISPRHRPFVELDTNSTLSRASRSDISDVTNNKFNISNSYLRATHPATDSVYYNNDDENDENAVTQSEAVIFVNTNNKLELNRNSDDVVRVPVTNVELPVIGNRLDEIDMPSTASSITRSTTVRPGGVVLAAKPTTTPANNKIVTPPTIISTNTSVRREPWVLPVLVLSSIAMIMMAAFEVFVLCKAWRTSPSRRHLFLGQMLLLGLFSCAGLAAILTATPTLLSCGAIRFGAGVAFALVFASLLVKCVFLISLNGGVYLPAPYQGLLLLFAVLIQVAIGVQWLFSAPPAVEQVPVASRSGTSLTNRYPLLLTAQDITTTVPLCNTPFPELLFSLIYVVFLILFVAVLAIKSRGIRDNYREATYIGLAIGGSIPIWLGWTLCGLAVSDRHKDACLAFGLVATSATVFLVMFMPKGRQLAAMGKEGLYMEDREEQFSSLSRAGSGYSPSFFHFKPIKYGVMGPAPTSTTNTGIGTSTKHQAVATLGGDRVALVAAPPSYTRMYHYFPAQLTHPFCYYPPAPQTARYPGTAFIRINGDKKHGGLFMRPDDANLYTTLEPTLSSNPNVYFQRGGGVHPGMMY</sequence>
<proteinExistence type="predicted"/>
<evidence type="ECO:0000256" key="4">
    <source>
        <dbReference type="ARBA" id="ARBA00023136"/>
    </source>
</evidence>
<dbReference type="PANTHER" id="PTHR24060">
    <property type="entry name" value="METABOTROPIC GLUTAMATE RECEPTOR"/>
    <property type="match status" value="1"/>
</dbReference>
<evidence type="ECO:0000256" key="1">
    <source>
        <dbReference type="ARBA" id="ARBA00004141"/>
    </source>
</evidence>
<dbReference type="OrthoDB" id="9880600at2759"/>
<gene>
    <name evidence="8" type="primary">mGluR_0</name>
    <name evidence="8" type="ORF">Bhyg_00771</name>
</gene>
<feature type="transmembrane region" description="Helical" evidence="6">
    <location>
        <begin position="279"/>
        <end position="302"/>
    </location>
</feature>
<feature type="transmembrane region" description="Helical" evidence="6">
    <location>
        <begin position="410"/>
        <end position="435"/>
    </location>
</feature>
<name>A0A9Q0S6W4_9DIPT</name>
<feature type="transmembrane region" description="Helical" evidence="6">
    <location>
        <begin position="379"/>
        <end position="398"/>
    </location>
</feature>
<feature type="transmembrane region" description="Helical" evidence="6">
    <location>
        <begin position="12"/>
        <end position="33"/>
    </location>
</feature>
<accession>A0A9Q0S6W4</accession>
<evidence type="ECO:0000313" key="8">
    <source>
        <dbReference type="EMBL" id="KAJ6645565.1"/>
    </source>
</evidence>
<keyword evidence="8" id="KW-0675">Receptor</keyword>
<dbReference type="AlphaFoldDB" id="A0A9Q0S6W4"/>
<dbReference type="Pfam" id="PF00003">
    <property type="entry name" value="7tm_3"/>
    <property type="match status" value="1"/>
</dbReference>
<evidence type="ECO:0000259" key="7">
    <source>
        <dbReference type="PROSITE" id="PS50259"/>
    </source>
</evidence>
<dbReference type="GO" id="GO:0016020">
    <property type="term" value="C:membrane"/>
    <property type="evidence" value="ECO:0007669"/>
    <property type="project" value="UniProtKB-SubCell"/>
</dbReference>
<comment type="caution">
    <text evidence="8">The sequence shown here is derived from an EMBL/GenBank/DDBJ whole genome shotgun (WGS) entry which is preliminary data.</text>
</comment>
<keyword evidence="3 6" id="KW-1133">Transmembrane helix</keyword>
<dbReference type="Proteomes" id="UP001151699">
    <property type="component" value="Chromosome A"/>
</dbReference>
<keyword evidence="4 6" id="KW-0472">Membrane</keyword>
<comment type="subcellular location">
    <subcellularLocation>
        <location evidence="1">Membrane</location>
        <topology evidence="1">Multi-pass membrane protein</topology>
    </subcellularLocation>
</comment>
<dbReference type="GO" id="GO:0004930">
    <property type="term" value="F:G protein-coupled receptor activity"/>
    <property type="evidence" value="ECO:0007669"/>
    <property type="project" value="InterPro"/>
</dbReference>
<keyword evidence="5" id="KW-0325">Glycoprotein</keyword>
<evidence type="ECO:0000256" key="3">
    <source>
        <dbReference type="ARBA" id="ARBA00022989"/>
    </source>
</evidence>
<evidence type="ECO:0000256" key="2">
    <source>
        <dbReference type="ARBA" id="ARBA00022692"/>
    </source>
</evidence>
<protein>
    <submittedName>
        <fullName evidence="8">Metabotropic glutamate receptor</fullName>
    </submittedName>
</protein>
<keyword evidence="2 6" id="KW-0812">Transmembrane</keyword>
<feature type="domain" description="G-protein coupled receptors family 3 profile" evidence="7">
    <location>
        <begin position="247"/>
        <end position="462"/>
    </location>
</feature>
<dbReference type="InterPro" id="IPR017978">
    <property type="entry name" value="GPCR_3_C"/>
</dbReference>
<dbReference type="PROSITE" id="PS50259">
    <property type="entry name" value="G_PROTEIN_RECEP_F3_4"/>
    <property type="match status" value="1"/>
</dbReference>
<feature type="non-terminal residue" evidence="8">
    <location>
        <position position="1"/>
    </location>
</feature>
<feature type="transmembrane region" description="Helical" evidence="6">
    <location>
        <begin position="209"/>
        <end position="233"/>
    </location>
</feature>
<evidence type="ECO:0000313" key="9">
    <source>
        <dbReference type="Proteomes" id="UP001151699"/>
    </source>
</evidence>
<organism evidence="8 9">
    <name type="scientific">Pseudolycoriella hygida</name>
    <dbReference type="NCBI Taxonomy" id="35572"/>
    <lineage>
        <taxon>Eukaryota</taxon>
        <taxon>Metazoa</taxon>
        <taxon>Ecdysozoa</taxon>
        <taxon>Arthropoda</taxon>
        <taxon>Hexapoda</taxon>
        <taxon>Insecta</taxon>
        <taxon>Pterygota</taxon>
        <taxon>Neoptera</taxon>
        <taxon>Endopterygota</taxon>
        <taxon>Diptera</taxon>
        <taxon>Nematocera</taxon>
        <taxon>Sciaroidea</taxon>
        <taxon>Sciaridae</taxon>
        <taxon>Pseudolycoriella</taxon>
    </lineage>
</organism>
<feature type="transmembrane region" description="Helical" evidence="6">
    <location>
        <begin position="441"/>
        <end position="461"/>
    </location>
</feature>
<evidence type="ECO:0000256" key="6">
    <source>
        <dbReference type="SAM" id="Phobius"/>
    </source>
</evidence>
<dbReference type="EMBL" id="WJQU01000001">
    <property type="protein sequence ID" value="KAJ6645565.1"/>
    <property type="molecule type" value="Genomic_DNA"/>
</dbReference>